<dbReference type="EMBL" id="JACTNZ010000007">
    <property type="protein sequence ID" value="KAG5540887.1"/>
    <property type="molecule type" value="Genomic_DNA"/>
</dbReference>
<feature type="compositionally biased region" description="Basic and acidic residues" evidence="2">
    <location>
        <begin position="48"/>
        <end position="61"/>
    </location>
</feature>
<keyword evidence="1" id="KW-0175">Coiled coil</keyword>
<evidence type="ECO:0000313" key="3">
    <source>
        <dbReference type="EMBL" id="KAG5540887.1"/>
    </source>
</evidence>
<keyword evidence="4" id="KW-1185">Reference proteome</keyword>
<gene>
    <name evidence="3" type="ORF">RHGRI_020954</name>
</gene>
<proteinExistence type="predicted"/>
<reference evidence="3" key="1">
    <citation type="submission" date="2020-08" db="EMBL/GenBank/DDBJ databases">
        <title>Plant Genome Project.</title>
        <authorList>
            <person name="Zhang R.-G."/>
        </authorList>
    </citation>
    <scope>NUCLEOTIDE SEQUENCE</scope>
    <source>
        <strain evidence="3">WSP0</strain>
        <tissue evidence="3">Leaf</tissue>
    </source>
</reference>
<comment type="caution">
    <text evidence="3">The sequence shown here is derived from an EMBL/GenBank/DDBJ whole genome shotgun (WGS) entry which is preliminary data.</text>
</comment>
<evidence type="ECO:0000256" key="1">
    <source>
        <dbReference type="SAM" id="Coils"/>
    </source>
</evidence>
<feature type="region of interest" description="Disordered" evidence="2">
    <location>
        <begin position="17"/>
        <end position="70"/>
    </location>
</feature>
<dbReference type="Proteomes" id="UP000823749">
    <property type="component" value="Chromosome 7"/>
</dbReference>
<feature type="compositionally biased region" description="Low complexity" evidence="2">
    <location>
        <begin position="31"/>
        <end position="44"/>
    </location>
</feature>
<evidence type="ECO:0000256" key="2">
    <source>
        <dbReference type="SAM" id="MobiDB-lite"/>
    </source>
</evidence>
<dbReference type="AlphaFoldDB" id="A0AAV6JM69"/>
<accession>A0AAV6JM69</accession>
<protein>
    <submittedName>
        <fullName evidence="3">Uncharacterized protein</fullName>
    </submittedName>
</protein>
<evidence type="ECO:0000313" key="4">
    <source>
        <dbReference type="Proteomes" id="UP000823749"/>
    </source>
</evidence>
<sequence>MSRRLNLAAMVGRAWPCASFASPGSKPSVRPPSSSQTPASSSSPKGLLVDDRHKRPRRDAFGEEDDEDELSLQDLQARHASAAWTPTPPSDSVGSLETAIALAQGFLLPPDMVKEKELSLERLERTVVSHSIRSIPKIIEVYAWARQRDAETARLTAENAKLLAENNRLGEENFKLRDTTAQMGQQLEIEQGKRKDAEADFAKAMEELGKAEENVQIFEENMSEAFSYGFDDASQQFENQGQVLEGLDLTITETEVSDDETGPSNPVPSLLPSATPSHEVGFSSAAAAAVNTPAQTRLTLPPAAAALATPANPVVAIIDVDQEMIAPAA</sequence>
<feature type="coiled-coil region" evidence="1">
    <location>
        <begin position="152"/>
        <end position="221"/>
    </location>
</feature>
<name>A0AAV6JM69_9ERIC</name>
<organism evidence="3 4">
    <name type="scientific">Rhododendron griersonianum</name>
    <dbReference type="NCBI Taxonomy" id="479676"/>
    <lineage>
        <taxon>Eukaryota</taxon>
        <taxon>Viridiplantae</taxon>
        <taxon>Streptophyta</taxon>
        <taxon>Embryophyta</taxon>
        <taxon>Tracheophyta</taxon>
        <taxon>Spermatophyta</taxon>
        <taxon>Magnoliopsida</taxon>
        <taxon>eudicotyledons</taxon>
        <taxon>Gunneridae</taxon>
        <taxon>Pentapetalae</taxon>
        <taxon>asterids</taxon>
        <taxon>Ericales</taxon>
        <taxon>Ericaceae</taxon>
        <taxon>Ericoideae</taxon>
        <taxon>Rhodoreae</taxon>
        <taxon>Rhododendron</taxon>
    </lineage>
</organism>